<keyword evidence="3" id="KW-1185">Reference proteome</keyword>
<name>A0ABM6EZI8_9CLOT</name>
<dbReference type="Gene3D" id="3.40.30.10">
    <property type="entry name" value="Glutaredoxin"/>
    <property type="match status" value="1"/>
</dbReference>
<reference evidence="2 3" key="1">
    <citation type="submission" date="2016-10" db="EMBL/GenBank/DDBJ databases">
        <title>Complete Genome Sequence of Acetogen Clostridium formicoaceticum ATCC 27076.</title>
        <authorList>
            <person name="Bao T."/>
            <person name="Cheng C."/>
            <person name="Zhao J."/>
            <person name="Yang S.-T."/>
            <person name="Wang J."/>
            <person name="Wang M."/>
        </authorList>
    </citation>
    <scope>NUCLEOTIDE SEQUENCE [LARGE SCALE GENOMIC DNA]</scope>
    <source>
        <strain evidence="2 3">ATCC 27076</strain>
    </source>
</reference>
<dbReference type="Proteomes" id="UP000177894">
    <property type="component" value="Chromosome"/>
</dbReference>
<accession>A0ABM6EZI8</accession>
<dbReference type="InterPro" id="IPR000866">
    <property type="entry name" value="AhpC/TSA"/>
</dbReference>
<dbReference type="SUPFAM" id="SSF52833">
    <property type="entry name" value="Thioredoxin-like"/>
    <property type="match status" value="1"/>
</dbReference>
<evidence type="ECO:0000313" key="2">
    <source>
        <dbReference type="EMBL" id="AOY78350.1"/>
    </source>
</evidence>
<proteinExistence type="predicted"/>
<gene>
    <name evidence="2" type="ORF">BJL90_12185</name>
</gene>
<feature type="domain" description="Alkyl hydroperoxide reductase subunit C/ Thiol specific antioxidant" evidence="1">
    <location>
        <begin position="23"/>
        <end position="63"/>
    </location>
</feature>
<evidence type="ECO:0000259" key="1">
    <source>
        <dbReference type="Pfam" id="PF00578"/>
    </source>
</evidence>
<evidence type="ECO:0000313" key="3">
    <source>
        <dbReference type="Proteomes" id="UP000177894"/>
    </source>
</evidence>
<dbReference type="Pfam" id="PF00578">
    <property type="entry name" value="AhpC-TSA"/>
    <property type="match status" value="1"/>
</dbReference>
<organism evidence="2 3">
    <name type="scientific">Clostridium formicaceticum</name>
    <dbReference type="NCBI Taxonomy" id="1497"/>
    <lineage>
        <taxon>Bacteria</taxon>
        <taxon>Bacillati</taxon>
        <taxon>Bacillota</taxon>
        <taxon>Clostridia</taxon>
        <taxon>Eubacteriales</taxon>
        <taxon>Clostridiaceae</taxon>
        <taxon>Clostridium</taxon>
    </lineage>
</organism>
<sequence>MKEGFYQPSVPRKDSASIRYFHPGDKAPNFTLEGVENLQLKSFCLKDYLGKWVLLFFYGSNFTYV</sequence>
<dbReference type="EMBL" id="CP017603">
    <property type="protein sequence ID" value="AOY78350.1"/>
    <property type="molecule type" value="Genomic_DNA"/>
</dbReference>
<protein>
    <recommendedName>
        <fullName evidence="1">Alkyl hydroperoxide reductase subunit C/ Thiol specific antioxidant domain-containing protein</fullName>
    </recommendedName>
</protein>
<dbReference type="InterPro" id="IPR036249">
    <property type="entry name" value="Thioredoxin-like_sf"/>
</dbReference>